<evidence type="ECO:0000313" key="6">
    <source>
        <dbReference type="EMBL" id="RRA89855.1"/>
    </source>
</evidence>
<dbReference type="RefSeq" id="WP_124900492.1">
    <property type="nucleotide sequence ID" value="NZ_RQTJ01000049.1"/>
</dbReference>
<name>A0A3P1ALU3_9FLAO</name>
<keyword evidence="3 5" id="KW-1133">Transmembrane helix</keyword>
<feature type="transmembrane region" description="Helical" evidence="5">
    <location>
        <begin position="28"/>
        <end position="51"/>
    </location>
</feature>
<organism evidence="6 7">
    <name type="scientific">Paenimyroides viscosum</name>
    <dbReference type="NCBI Taxonomy" id="2488729"/>
    <lineage>
        <taxon>Bacteria</taxon>
        <taxon>Pseudomonadati</taxon>
        <taxon>Bacteroidota</taxon>
        <taxon>Flavobacteriia</taxon>
        <taxon>Flavobacteriales</taxon>
        <taxon>Flavobacteriaceae</taxon>
        <taxon>Paenimyroides</taxon>
    </lineage>
</organism>
<comment type="caution">
    <text evidence="6">The sequence shown here is derived from an EMBL/GenBank/DDBJ whole genome shotgun (WGS) entry which is preliminary data.</text>
</comment>
<keyword evidence="7" id="KW-1185">Reference proteome</keyword>
<gene>
    <name evidence="6" type="ORF">EG242_14035</name>
</gene>
<dbReference type="PANTHER" id="PTHR30386:SF26">
    <property type="entry name" value="TRANSPORT PROTEIN COMB"/>
    <property type="match status" value="1"/>
</dbReference>
<protein>
    <submittedName>
        <fullName evidence="6">HlyD family efflux transporter periplasmic adaptor subunit</fullName>
    </submittedName>
</protein>
<proteinExistence type="predicted"/>
<keyword evidence="2 5" id="KW-0812">Transmembrane</keyword>
<evidence type="ECO:0000256" key="3">
    <source>
        <dbReference type="ARBA" id="ARBA00022989"/>
    </source>
</evidence>
<dbReference type="GO" id="GO:0016020">
    <property type="term" value="C:membrane"/>
    <property type="evidence" value="ECO:0007669"/>
    <property type="project" value="UniProtKB-SubCell"/>
</dbReference>
<evidence type="ECO:0000256" key="5">
    <source>
        <dbReference type="SAM" id="Phobius"/>
    </source>
</evidence>
<evidence type="ECO:0000256" key="2">
    <source>
        <dbReference type="ARBA" id="ARBA00022692"/>
    </source>
</evidence>
<evidence type="ECO:0000256" key="4">
    <source>
        <dbReference type="ARBA" id="ARBA00023136"/>
    </source>
</evidence>
<keyword evidence="4 5" id="KW-0472">Membrane</keyword>
<dbReference type="EMBL" id="RQTJ01000049">
    <property type="protein sequence ID" value="RRA89855.1"/>
    <property type="molecule type" value="Genomic_DNA"/>
</dbReference>
<dbReference type="PANTHER" id="PTHR30386">
    <property type="entry name" value="MEMBRANE FUSION SUBUNIT OF EMRAB-TOLC MULTIDRUG EFFLUX PUMP"/>
    <property type="match status" value="1"/>
</dbReference>
<dbReference type="OrthoDB" id="1229255at2"/>
<evidence type="ECO:0000313" key="7">
    <source>
        <dbReference type="Proteomes" id="UP000268372"/>
    </source>
</evidence>
<accession>A0A3P1ALU3</accession>
<dbReference type="Proteomes" id="UP000268372">
    <property type="component" value="Unassembled WGS sequence"/>
</dbReference>
<evidence type="ECO:0000256" key="1">
    <source>
        <dbReference type="ARBA" id="ARBA00004167"/>
    </source>
</evidence>
<reference evidence="6 7" key="1">
    <citation type="submission" date="2018-11" db="EMBL/GenBank/DDBJ databases">
        <title>Flavobacterium sp. nov., YIM 102796 draft genome.</title>
        <authorList>
            <person name="Li G."/>
            <person name="Jiang Y."/>
        </authorList>
    </citation>
    <scope>NUCLEOTIDE SEQUENCE [LARGE SCALE GENOMIC DNA]</scope>
    <source>
        <strain evidence="6 7">YIM 102796</strain>
    </source>
</reference>
<dbReference type="InterPro" id="IPR050739">
    <property type="entry name" value="MFP"/>
</dbReference>
<comment type="subcellular location">
    <subcellularLocation>
        <location evidence="1">Membrane</location>
        <topology evidence="1">Single-pass membrane protein</topology>
    </subcellularLocation>
</comment>
<dbReference type="AlphaFoldDB" id="A0A3P1ALU3"/>
<sequence>MNIKFDKKVVSQPDIKPEQIKKRRWDRWIYLAILIFLVLSFIKWLTTPWFFNFAHGVLLQQQYDVQFANDIRILKYNVTEDQQVKAGDTLFLYERYGGERTPYGQDSLKMELKNREDGYSLIAINSQIKKRRLLLTDLEKRLKYWKAERLQKEKLVYLNVITANELANVDRSIDDVQYQIATLKAEYQVLLNEQEQMKFGLQGSSDLNLKSLNAAHQKTAFTAPVGGRVDRLRIPVQQICYRQDKVMSIIHPEYYVRAYIDVEDLDEFKVGDHVVVVLPYGYENLQGTVQKIHAVSELREEVVSENTLSDQKHGIVVHIVPAAKKGWDKLTVSNIPVKIRKGRINL</sequence>